<proteinExistence type="predicted"/>
<comment type="caution">
    <text evidence="2">The sequence shown here is derived from an EMBL/GenBank/DDBJ whole genome shotgun (WGS) entry which is preliminary data.</text>
</comment>
<evidence type="ECO:0000256" key="1">
    <source>
        <dbReference type="SAM" id="MobiDB-lite"/>
    </source>
</evidence>
<feature type="compositionally biased region" description="Basic residues" evidence="1">
    <location>
        <begin position="60"/>
        <end position="70"/>
    </location>
</feature>
<dbReference type="EMBL" id="BKCP01005461">
    <property type="protein sequence ID" value="GER38181.1"/>
    <property type="molecule type" value="Genomic_DNA"/>
</dbReference>
<name>A0A5A7PZX7_STRAF</name>
<dbReference type="AlphaFoldDB" id="A0A5A7PZX7"/>
<evidence type="ECO:0000313" key="2">
    <source>
        <dbReference type="EMBL" id="GER38181.1"/>
    </source>
</evidence>
<reference evidence="3" key="1">
    <citation type="journal article" date="2019" name="Curr. Biol.">
        <title>Genome Sequence of Striga asiatica Provides Insight into the Evolution of Plant Parasitism.</title>
        <authorList>
            <person name="Yoshida S."/>
            <person name="Kim S."/>
            <person name="Wafula E.K."/>
            <person name="Tanskanen J."/>
            <person name="Kim Y.M."/>
            <person name="Honaas L."/>
            <person name="Yang Z."/>
            <person name="Spallek T."/>
            <person name="Conn C.E."/>
            <person name="Ichihashi Y."/>
            <person name="Cheong K."/>
            <person name="Cui S."/>
            <person name="Der J.P."/>
            <person name="Gundlach H."/>
            <person name="Jiao Y."/>
            <person name="Hori C."/>
            <person name="Ishida J.K."/>
            <person name="Kasahara H."/>
            <person name="Kiba T."/>
            <person name="Kim M.S."/>
            <person name="Koo N."/>
            <person name="Laohavisit A."/>
            <person name="Lee Y.H."/>
            <person name="Lumba S."/>
            <person name="McCourt P."/>
            <person name="Mortimer J.C."/>
            <person name="Mutuku J.M."/>
            <person name="Nomura T."/>
            <person name="Sasaki-Sekimoto Y."/>
            <person name="Seto Y."/>
            <person name="Wang Y."/>
            <person name="Wakatake T."/>
            <person name="Sakakibara H."/>
            <person name="Demura T."/>
            <person name="Yamaguchi S."/>
            <person name="Yoneyama K."/>
            <person name="Manabe R.I."/>
            <person name="Nelson D.C."/>
            <person name="Schulman A.H."/>
            <person name="Timko M.P."/>
            <person name="dePamphilis C.W."/>
            <person name="Choi D."/>
            <person name="Shirasu K."/>
        </authorList>
    </citation>
    <scope>NUCLEOTIDE SEQUENCE [LARGE SCALE GENOMIC DNA]</scope>
    <source>
        <strain evidence="3">cv. UVA1</strain>
    </source>
</reference>
<organism evidence="2 3">
    <name type="scientific">Striga asiatica</name>
    <name type="common">Asiatic witchweed</name>
    <name type="synonym">Buchnera asiatica</name>
    <dbReference type="NCBI Taxonomy" id="4170"/>
    <lineage>
        <taxon>Eukaryota</taxon>
        <taxon>Viridiplantae</taxon>
        <taxon>Streptophyta</taxon>
        <taxon>Embryophyta</taxon>
        <taxon>Tracheophyta</taxon>
        <taxon>Spermatophyta</taxon>
        <taxon>Magnoliopsida</taxon>
        <taxon>eudicotyledons</taxon>
        <taxon>Gunneridae</taxon>
        <taxon>Pentapetalae</taxon>
        <taxon>asterids</taxon>
        <taxon>lamiids</taxon>
        <taxon>Lamiales</taxon>
        <taxon>Orobanchaceae</taxon>
        <taxon>Buchnereae</taxon>
        <taxon>Striga</taxon>
    </lineage>
</organism>
<dbReference type="Proteomes" id="UP000325081">
    <property type="component" value="Unassembled WGS sequence"/>
</dbReference>
<feature type="region of interest" description="Disordered" evidence="1">
    <location>
        <begin position="48"/>
        <end position="81"/>
    </location>
</feature>
<accession>A0A5A7PZX7</accession>
<gene>
    <name evidence="2" type="ORF">STAS_14643</name>
</gene>
<evidence type="ECO:0000313" key="3">
    <source>
        <dbReference type="Proteomes" id="UP000325081"/>
    </source>
</evidence>
<protein>
    <submittedName>
        <fullName evidence="2">Villin 4</fullName>
    </submittedName>
</protein>
<sequence>MFIIPGLEKGRWNRVSHGKIVGRKEAKRSSVKSLFEAKRSEEKIWERKRMSSNLRSNAKNGRRSSRKGRKLGLGNQGETRGRASSINRWVVGFQKSHVRNVYLPSPALAPISLRMSTLNSWWRMGY</sequence>
<keyword evidence="3" id="KW-1185">Reference proteome</keyword>